<name>A0A1H1N9X9_9ACTN</name>
<evidence type="ECO:0000256" key="2">
    <source>
        <dbReference type="SAM" id="MobiDB-lite"/>
    </source>
</evidence>
<keyword evidence="4" id="KW-1185">Reference proteome</keyword>
<reference evidence="3 4" key="1">
    <citation type="submission" date="2016-10" db="EMBL/GenBank/DDBJ databases">
        <authorList>
            <person name="de Groot N.N."/>
        </authorList>
    </citation>
    <scope>NUCLEOTIDE SEQUENCE [LARGE SCALE GENOMIC DNA]</scope>
    <source>
        <strain evidence="3 4">DSM 22024</strain>
    </source>
</reference>
<evidence type="ECO:0000313" key="4">
    <source>
        <dbReference type="Proteomes" id="UP000198983"/>
    </source>
</evidence>
<feature type="region of interest" description="Disordered" evidence="2">
    <location>
        <begin position="1"/>
        <end position="34"/>
    </location>
</feature>
<dbReference type="STRING" id="117157.SAMN04489717_1133"/>
<evidence type="ECO:0000313" key="3">
    <source>
        <dbReference type="EMBL" id="SDR95079.1"/>
    </source>
</evidence>
<dbReference type="Proteomes" id="UP000198983">
    <property type="component" value="Chromosome I"/>
</dbReference>
<comment type="similarity">
    <text evidence="1">Belongs to the asp23 family.</text>
</comment>
<dbReference type="EMBL" id="LT629732">
    <property type="protein sequence ID" value="SDR95079.1"/>
    <property type="molecule type" value="Genomic_DNA"/>
</dbReference>
<dbReference type="OrthoDB" id="9808942at2"/>
<dbReference type="Pfam" id="PF03780">
    <property type="entry name" value="Asp23"/>
    <property type="match status" value="1"/>
</dbReference>
<sequence>MTAQTNDKTNSTVGESNGPSTGAVATRKGSDLAGSGGRTVIADAVVAKIVGMATREVRGVHAMGAGISRAFGAVRERIGGSTSTVTQGVAVEVGERQAAIDLDVVVEYGVSIPDLAAGIRRNVVGAVEKLSGLEVTEVNITVGDIHLPGEQESNEAPEQPRVQ</sequence>
<dbReference type="PANTHER" id="PTHR34297:SF3">
    <property type="entry name" value="ALKALINE SHOCK PROTEIN 23"/>
    <property type="match status" value="1"/>
</dbReference>
<protein>
    <submittedName>
        <fullName evidence="3">Uncharacterized conserved protein YloU, alkaline shock protein (Asp23) family</fullName>
    </submittedName>
</protein>
<dbReference type="InterPro" id="IPR005531">
    <property type="entry name" value="Asp23"/>
</dbReference>
<dbReference type="RefSeq" id="WP_092651191.1">
    <property type="nucleotide sequence ID" value="NZ_LT629732.1"/>
</dbReference>
<evidence type="ECO:0000256" key="1">
    <source>
        <dbReference type="ARBA" id="ARBA00005721"/>
    </source>
</evidence>
<accession>A0A1H1N9X9</accession>
<gene>
    <name evidence="3" type="ORF">SAMN04489717_1133</name>
</gene>
<feature type="compositionally biased region" description="Polar residues" evidence="2">
    <location>
        <begin position="1"/>
        <end position="20"/>
    </location>
</feature>
<proteinExistence type="inferred from homology"/>
<dbReference type="AlphaFoldDB" id="A0A1H1N9X9"/>
<organism evidence="3 4">
    <name type="scientific">Actinopolymorpha singaporensis</name>
    <dbReference type="NCBI Taxonomy" id="117157"/>
    <lineage>
        <taxon>Bacteria</taxon>
        <taxon>Bacillati</taxon>
        <taxon>Actinomycetota</taxon>
        <taxon>Actinomycetes</taxon>
        <taxon>Propionibacteriales</taxon>
        <taxon>Actinopolymorphaceae</taxon>
        <taxon>Actinopolymorpha</taxon>
    </lineage>
</organism>
<dbReference type="PANTHER" id="PTHR34297">
    <property type="entry name" value="HYPOTHETICAL CYTOSOLIC PROTEIN-RELATED"/>
    <property type="match status" value="1"/>
</dbReference>